<protein>
    <submittedName>
        <fullName evidence="3">Predicted thioesterase</fullName>
    </submittedName>
</protein>
<gene>
    <name evidence="3" type="ORF">LARV_00279</name>
</gene>
<dbReference type="InterPro" id="IPR029069">
    <property type="entry name" value="HotDog_dom_sf"/>
</dbReference>
<dbReference type="OrthoDB" id="9799036at2"/>
<dbReference type="Pfam" id="PF13279">
    <property type="entry name" value="4HBT_2"/>
    <property type="match status" value="1"/>
</dbReference>
<dbReference type="InterPro" id="IPR050563">
    <property type="entry name" value="4-hydroxybenzoyl-CoA_TE"/>
</dbReference>
<dbReference type="Gene3D" id="3.10.129.10">
    <property type="entry name" value="Hotdog Thioesterase"/>
    <property type="match status" value="1"/>
</dbReference>
<comment type="similarity">
    <text evidence="1">Belongs to the 4-hydroxybenzoyl-CoA thioesterase family.</text>
</comment>
<evidence type="ECO:0000313" key="4">
    <source>
        <dbReference type="Proteomes" id="UP000055060"/>
    </source>
</evidence>
<evidence type="ECO:0000313" key="3">
    <source>
        <dbReference type="EMBL" id="GAP12543.1"/>
    </source>
</evidence>
<accession>A0A0S7B5X8</accession>
<dbReference type="EMBL" id="DF967972">
    <property type="protein sequence ID" value="GAP12543.1"/>
    <property type="molecule type" value="Genomic_DNA"/>
</dbReference>
<name>A0A0S7B5X8_9CHLR</name>
<dbReference type="PANTHER" id="PTHR31793:SF27">
    <property type="entry name" value="NOVEL THIOESTERASE SUPERFAMILY DOMAIN AND SAPOSIN A-TYPE DOMAIN CONTAINING PROTEIN (0610012H03RIK)"/>
    <property type="match status" value="1"/>
</dbReference>
<proteinExistence type="inferred from homology"/>
<evidence type="ECO:0000256" key="1">
    <source>
        <dbReference type="ARBA" id="ARBA00005953"/>
    </source>
</evidence>
<keyword evidence="2" id="KW-0378">Hydrolase</keyword>
<dbReference type="RefSeq" id="WP_075071957.1">
    <property type="nucleotide sequence ID" value="NZ_DF967972.1"/>
</dbReference>
<organism evidence="3">
    <name type="scientific">Longilinea arvoryzae</name>
    <dbReference type="NCBI Taxonomy" id="360412"/>
    <lineage>
        <taxon>Bacteria</taxon>
        <taxon>Bacillati</taxon>
        <taxon>Chloroflexota</taxon>
        <taxon>Anaerolineae</taxon>
        <taxon>Anaerolineales</taxon>
        <taxon>Anaerolineaceae</taxon>
        <taxon>Longilinea</taxon>
    </lineage>
</organism>
<evidence type="ECO:0000256" key="2">
    <source>
        <dbReference type="ARBA" id="ARBA00022801"/>
    </source>
</evidence>
<dbReference type="GO" id="GO:0047617">
    <property type="term" value="F:fatty acyl-CoA hydrolase activity"/>
    <property type="evidence" value="ECO:0007669"/>
    <property type="project" value="TreeGrafter"/>
</dbReference>
<reference evidence="3" key="1">
    <citation type="submission" date="2015-07" db="EMBL/GenBank/DDBJ databases">
        <title>Draft Genome Sequences of Anaerolinea thermolimosa IMO-1, Bellilinea caldifistulae GOMI-1, Leptolinea tardivitalis YMTK-2, Levilinea saccharolytica KIBI-1,Longilinea arvoryzae KOME-1, Previously Described as Members of the Anaerolineaceae (Chloroflexi).</title>
        <authorList>
            <person name="Sekiguchi Y."/>
            <person name="Ohashi A."/>
            <person name="Matsuura N."/>
            <person name="Tourlousse M.D."/>
        </authorList>
    </citation>
    <scope>NUCLEOTIDE SEQUENCE [LARGE SCALE GENOMIC DNA]</scope>
    <source>
        <strain evidence="3">KOME-1</strain>
    </source>
</reference>
<dbReference type="AlphaFoldDB" id="A0A0S7B5X8"/>
<dbReference type="PANTHER" id="PTHR31793">
    <property type="entry name" value="4-HYDROXYBENZOYL-COA THIOESTERASE FAMILY MEMBER"/>
    <property type="match status" value="1"/>
</dbReference>
<keyword evidence="4" id="KW-1185">Reference proteome</keyword>
<dbReference type="STRING" id="360412.LARV_00279"/>
<sequence>MTEFRFYCPIQVRYGDLDAQWHVNNARFNSYIEQGRFEYLLRLGLFDGVDFSSLGLIVADVHITYLAPIEINHQVRVGVRTSRIGNKSLVFEYIVQDAASGDLFAKAETVMVAYDYKSRQSIPVSPEWRSTISTFEGVAF</sequence>
<dbReference type="CDD" id="cd00586">
    <property type="entry name" value="4HBT"/>
    <property type="match status" value="1"/>
</dbReference>
<dbReference type="SUPFAM" id="SSF54637">
    <property type="entry name" value="Thioesterase/thiol ester dehydrase-isomerase"/>
    <property type="match status" value="1"/>
</dbReference>
<dbReference type="Proteomes" id="UP000055060">
    <property type="component" value="Unassembled WGS sequence"/>
</dbReference>